<dbReference type="STRING" id="56216.A0A1A6H5H9"/>
<dbReference type="SUPFAM" id="SSF47459">
    <property type="entry name" value="HLH, helix-loop-helix DNA-binding domain"/>
    <property type="match status" value="1"/>
</dbReference>
<dbReference type="Gene3D" id="4.10.280.10">
    <property type="entry name" value="Helix-loop-helix DNA-binding domain"/>
    <property type="match status" value="1"/>
</dbReference>
<keyword evidence="3" id="KW-1185">Reference proteome</keyword>
<evidence type="ECO:0000313" key="3">
    <source>
        <dbReference type="Proteomes" id="UP000092124"/>
    </source>
</evidence>
<organism evidence="2 3">
    <name type="scientific">Neotoma lepida</name>
    <name type="common">Desert woodrat</name>
    <dbReference type="NCBI Taxonomy" id="56216"/>
    <lineage>
        <taxon>Eukaryota</taxon>
        <taxon>Metazoa</taxon>
        <taxon>Chordata</taxon>
        <taxon>Craniata</taxon>
        <taxon>Vertebrata</taxon>
        <taxon>Euteleostomi</taxon>
        <taxon>Mammalia</taxon>
        <taxon>Eutheria</taxon>
        <taxon>Euarchontoglires</taxon>
        <taxon>Glires</taxon>
        <taxon>Rodentia</taxon>
        <taxon>Myomorpha</taxon>
        <taxon>Muroidea</taxon>
        <taxon>Cricetidae</taxon>
        <taxon>Neotominae</taxon>
        <taxon>Neotoma</taxon>
    </lineage>
</organism>
<dbReference type="AlphaFoldDB" id="A0A1A6H5H9"/>
<evidence type="ECO:0000313" key="2">
    <source>
        <dbReference type="EMBL" id="OBS73848.1"/>
    </source>
</evidence>
<accession>A0A1A6H5H9</accession>
<gene>
    <name evidence="2" type="ORF">A6R68_15617</name>
</gene>
<dbReference type="GO" id="GO:0046983">
    <property type="term" value="F:protein dimerization activity"/>
    <property type="evidence" value="ECO:0007669"/>
    <property type="project" value="InterPro"/>
</dbReference>
<feature type="region of interest" description="Disordered" evidence="1">
    <location>
        <begin position="253"/>
        <end position="277"/>
    </location>
</feature>
<feature type="compositionally biased region" description="Basic and acidic residues" evidence="1">
    <location>
        <begin position="259"/>
        <end position="274"/>
    </location>
</feature>
<evidence type="ECO:0000256" key="1">
    <source>
        <dbReference type="SAM" id="MobiDB-lite"/>
    </source>
</evidence>
<proteinExistence type="predicted"/>
<dbReference type="OrthoDB" id="6119313at2759"/>
<dbReference type="Proteomes" id="UP000092124">
    <property type="component" value="Unassembled WGS sequence"/>
</dbReference>
<protein>
    <submittedName>
        <fullName evidence="2">Uncharacterized protein</fullName>
    </submittedName>
</protein>
<dbReference type="InterPro" id="IPR036638">
    <property type="entry name" value="HLH_DNA-bd_sf"/>
</dbReference>
<dbReference type="EMBL" id="LZPO01044600">
    <property type="protein sequence ID" value="OBS73848.1"/>
    <property type="molecule type" value="Genomic_DNA"/>
</dbReference>
<reference evidence="2 3" key="1">
    <citation type="submission" date="2016-06" db="EMBL/GenBank/DDBJ databases">
        <title>The Draft Genome Sequence and Annotation of the Desert Woodrat Neotoma lepida.</title>
        <authorList>
            <person name="Campbell M."/>
            <person name="Oakeson K.F."/>
            <person name="Yandell M."/>
            <person name="Halpert J.R."/>
            <person name="Dearing D."/>
        </authorList>
    </citation>
    <scope>NUCLEOTIDE SEQUENCE [LARGE SCALE GENOMIC DNA]</scope>
    <source>
        <strain evidence="2">417</strain>
        <tissue evidence="2">Liver</tissue>
    </source>
</reference>
<comment type="caution">
    <text evidence="2">The sequence shown here is derived from an EMBL/GenBank/DDBJ whole genome shotgun (WGS) entry which is preliminary data.</text>
</comment>
<name>A0A1A6H5H9_NEOLE</name>
<sequence length="430" mass="47376">MRDLFEKLKITLGLLHSSKVSKSLILTRAFSEIQGLTDQADKLIGQKNLLSRKRNILIRKVSSLSGKTEEVVLKKLEYIYAKQQALEAQKRKKKMGSDEFGVSPRISKQLEGSSPSSVDLGQMFINNRRGKPLILSRKRDQATENALPSNTPHSSANLVMTPQGQLLTLKGPLFSGPVVAVSSALLDADLKPQVASSTMAQSENDDLFMMPRIVNVTSLAAEDDLVDVGGSKYPHEVPDGKPLDHLRDIVENEASSLEDTDRTSSRGNHRDGRVARGPTQVFLANKDSGFPHVVDVSNMQAAQEFVPKKTSADVRGHGYKWKECGLRGERLKSKESQFPKLKMKELKDSSIEMELRKVASAIEDAALDPSELLTNMEDEDDTDETLTSLLNEIAFLNQQLNDDSGLADLPGSMDTEFPEDAQRAFISTGL</sequence>